<sequence length="372" mass="39537">MLKVNFIFAAIASSLVAAAPVSVQNNLIIFGNSLSDNGNVAALTGSPGYWEGRASNSYVWNEYTTKLLGMNLENHAYGGATSNNDLSPATSGNITIPSFHDQVTTWLKDPAHLSQHSLQNDVVAVEIGGNDIFHNVPNILNGSITLNDFATALGKNIADDVNALVKAGYKNIYVWNLPAVDKIPYITSIGMGSLVKPLVDEINNRIDVALQPAVALGVHKLNLMDLMNRALEPQVLAAMGISDSTHACYNKDSAGAVTICQDPDNHFFYDGIHPASRMQYLWGIAASILIRDPGHKFSAEEILGLIRTFDIANSNNKNNLIVDGVTGPESSAIPSGSTTPTGSAMPTAAPTDTVYPTAAPTSTAPPKCIKKH</sequence>
<dbReference type="CDD" id="cd01846">
    <property type="entry name" value="fatty_acyltransferase_like"/>
    <property type="match status" value="1"/>
</dbReference>
<comment type="caution">
    <text evidence="4">The sequence shown here is derived from an EMBL/GenBank/DDBJ whole genome shotgun (WGS) entry which is preliminary data.</text>
</comment>
<dbReference type="AlphaFoldDB" id="A0A1Y1VSA4"/>
<feature type="compositionally biased region" description="Low complexity" evidence="2">
    <location>
        <begin position="356"/>
        <end position="366"/>
    </location>
</feature>
<feature type="chain" id="PRO_5010996000" description="SGNH hydrolase" evidence="3">
    <location>
        <begin position="19"/>
        <end position="372"/>
    </location>
</feature>
<dbReference type="PANTHER" id="PTHR45648">
    <property type="entry name" value="GDSL LIPASE/ACYLHYDROLASE FAMILY PROTEIN (AFU_ORTHOLOGUE AFUA_4G14700)"/>
    <property type="match status" value="1"/>
</dbReference>
<reference evidence="4 5" key="1">
    <citation type="submission" date="2016-07" db="EMBL/GenBank/DDBJ databases">
        <title>Pervasive Adenine N6-methylation of Active Genes in Fungi.</title>
        <authorList>
            <consortium name="DOE Joint Genome Institute"/>
            <person name="Mondo S.J."/>
            <person name="Dannebaum R.O."/>
            <person name="Kuo R.C."/>
            <person name="Labutti K."/>
            <person name="Haridas S."/>
            <person name="Kuo A."/>
            <person name="Salamov A."/>
            <person name="Ahrendt S.R."/>
            <person name="Lipzen A."/>
            <person name="Sullivan W."/>
            <person name="Andreopoulos W.B."/>
            <person name="Clum A."/>
            <person name="Lindquist E."/>
            <person name="Daum C."/>
            <person name="Ramamoorthy G.K."/>
            <person name="Gryganskyi A."/>
            <person name="Culley D."/>
            <person name="Magnuson J.K."/>
            <person name="James T.Y."/>
            <person name="O'Malley M.A."/>
            <person name="Stajich J.E."/>
            <person name="Spatafora J.W."/>
            <person name="Visel A."/>
            <person name="Grigoriev I.V."/>
        </authorList>
    </citation>
    <scope>NUCLEOTIDE SEQUENCE [LARGE SCALE GENOMIC DNA]</scope>
    <source>
        <strain evidence="4 5">ATCC 12442</strain>
    </source>
</reference>
<dbReference type="InterPro" id="IPR001087">
    <property type="entry name" value="GDSL"/>
</dbReference>
<keyword evidence="3" id="KW-0732">Signal</keyword>
<evidence type="ECO:0000313" key="4">
    <source>
        <dbReference type="EMBL" id="ORX63896.1"/>
    </source>
</evidence>
<evidence type="ECO:0000256" key="3">
    <source>
        <dbReference type="SAM" id="SignalP"/>
    </source>
</evidence>
<dbReference type="STRING" id="61395.A0A1Y1VSA4"/>
<evidence type="ECO:0000313" key="5">
    <source>
        <dbReference type="Proteomes" id="UP000193922"/>
    </source>
</evidence>
<dbReference type="EMBL" id="MCFD01000143">
    <property type="protein sequence ID" value="ORX63896.1"/>
    <property type="molecule type" value="Genomic_DNA"/>
</dbReference>
<keyword evidence="1" id="KW-0378">Hydrolase</keyword>
<dbReference type="Proteomes" id="UP000193922">
    <property type="component" value="Unassembled WGS sequence"/>
</dbReference>
<accession>A0A1Y1VSA4</accession>
<name>A0A1Y1VSA4_9FUNG</name>
<feature type="signal peptide" evidence="3">
    <location>
        <begin position="1"/>
        <end position="18"/>
    </location>
</feature>
<dbReference type="GO" id="GO:0016788">
    <property type="term" value="F:hydrolase activity, acting on ester bonds"/>
    <property type="evidence" value="ECO:0007669"/>
    <property type="project" value="InterPro"/>
</dbReference>
<feature type="region of interest" description="Disordered" evidence="2">
    <location>
        <begin position="330"/>
        <end position="372"/>
    </location>
</feature>
<dbReference type="GeneID" id="63805672"/>
<dbReference type="InterPro" id="IPR051058">
    <property type="entry name" value="GDSL_Est/Lipase"/>
</dbReference>
<dbReference type="SUPFAM" id="SSF52266">
    <property type="entry name" value="SGNH hydrolase"/>
    <property type="match status" value="1"/>
</dbReference>
<dbReference type="OrthoDB" id="1600564at2759"/>
<dbReference type="RefSeq" id="XP_040739095.1">
    <property type="nucleotide sequence ID" value="XM_040889024.1"/>
</dbReference>
<evidence type="ECO:0000256" key="2">
    <source>
        <dbReference type="SAM" id="MobiDB-lite"/>
    </source>
</evidence>
<gene>
    <name evidence="4" type="ORF">DL89DRAFT_272874</name>
</gene>
<evidence type="ECO:0008006" key="6">
    <source>
        <dbReference type="Google" id="ProtNLM"/>
    </source>
</evidence>
<protein>
    <recommendedName>
        <fullName evidence="6">SGNH hydrolase</fullName>
    </recommendedName>
</protein>
<dbReference type="InterPro" id="IPR036514">
    <property type="entry name" value="SGNH_hydro_sf"/>
</dbReference>
<organism evidence="4 5">
    <name type="scientific">Linderina pennispora</name>
    <dbReference type="NCBI Taxonomy" id="61395"/>
    <lineage>
        <taxon>Eukaryota</taxon>
        <taxon>Fungi</taxon>
        <taxon>Fungi incertae sedis</taxon>
        <taxon>Zoopagomycota</taxon>
        <taxon>Kickxellomycotina</taxon>
        <taxon>Kickxellomycetes</taxon>
        <taxon>Kickxellales</taxon>
        <taxon>Kickxellaceae</taxon>
        <taxon>Linderina</taxon>
    </lineage>
</organism>
<keyword evidence="5" id="KW-1185">Reference proteome</keyword>
<dbReference type="Gene3D" id="3.40.50.1110">
    <property type="entry name" value="SGNH hydrolase"/>
    <property type="match status" value="1"/>
</dbReference>
<feature type="compositionally biased region" description="Polar residues" evidence="2">
    <location>
        <begin position="330"/>
        <end position="344"/>
    </location>
</feature>
<dbReference type="PANTHER" id="PTHR45648:SF22">
    <property type="entry name" value="GDSL LIPASE_ACYLHYDROLASE FAMILY PROTEIN (AFU_ORTHOLOGUE AFUA_4G14700)"/>
    <property type="match status" value="1"/>
</dbReference>
<evidence type="ECO:0000256" key="1">
    <source>
        <dbReference type="ARBA" id="ARBA00022801"/>
    </source>
</evidence>
<proteinExistence type="predicted"/>
<dbReference type="Pfam" id="PF00657">
    <property type="entry name" value="Lipase_GDSL"/>
    <property type="match status" value="1"/>
</dbReference>